<accession>E4YDD5</accession>
<evidence type="ECO:0008006" key="3">
    <source>
        <dbReference type="Google" id="ProtNLM"/>
    </source>
</evidence>
<gene>
    <name evidence="2" type="ORF">GSOID_T00021468001</name>
</gene>
<organism evidence="2">
    <name type="scientific">Oikopleura dioica</name>
    <name type="common">Tunicate</name>
    <dbReference type="NCBI Taxonomy" id="34765"/>
    <lineage>
        <taxon>Eukaryota</taxon>
        <taxon>Metazoa</taxon>
        <taxon>Chordata</taxon>
        <taxon>Tunicata</taxon>
        <taxon>Appendicularia</taxon>
        <taxon>Copelata</taxon>
        <taxon>Oikopleuridae</taxon>
        <taxon>Oikopleura</taxon>
    </lineage>
</organism>
<feature type="signal peptide" evidence="1">
    <location>
        <begin position="1"/>
        <end position="19"/>
    </location>
</feature>
<dbReference type="EMBL" id="FN654426">
    <property type="protein sequence ID" value="CBY33546.1"/>
    <property type="molecule type" value="Genomic_DNA"/>
</dbReference>
<feature type="chain" id="PRO_5003192159" description="Connexin N-terminal domain-containing protein" evidence="1">
    <location>
        <begin position="20"/>
        <end position="214"/>
    </location>
</feature>
<protein>
    <recommendedName>
        <fullName evidence="3">Connexin N-terminal domain-containing protein</fullName>
    </recommendedName>
</protein>
<dbReference type="Gene3D" id="1.20.1440.80">
    <property type="entry name" value="Gap junction channel protein cysteine-rich domain"/>
    <property type="match status" value="1"/>
</dbReference>
<evidence type="ECO:0000313" key="2">
    <source>
        <dbReference type="EMBL" id="CBY33546.1"/>
    </source>
</evidence>
<dbReference type="Proteomes" id="UP000011014">
    <property type="component" value="Unassembled WGS sequence"/>
</dbReference>
<dbReference type="AlphaFoldDB" id="E4YDD5"/>
<proteinExistence type="predicted"/>
<sequence>MRFWSIQMLFLSMPKFVFHAYITLVINNKKVLDRACEKLKETETEARADFSDDDSSVRNSHYSDVKTARAYEKIEKKKKKYMIRESQIKKKNHVDDRGNLEEVIWTPGIRLGYLVHLFFQEMIFKIYTAIEALFLWLAYKLQQNQTRKTGWKSFRVPERYDCFSDEHIKPPWGDESVTACGQSKEIPCWVSRPWEKSLFVLYMSQFCSFKFNLT</sequence>
<reference evidence="2" key="1">
    <citation type="journal article" date="2010" name="Science">
        <title>Plasticity of animal genome architecture unmasked by rapid evolution of a pelagic tunicate.</title>
        <authorList>
            <person name="Denoeud F."/>
            <person name="Henriet S."/>
            <person name="Mungpakdee S."/>
            <person name="Aury J.M."/>
            <person name="Da Silva C."/>
            <person name="Brinkmann H."/>
            <person name="Mikhaleva J."/>
            <person name="Olsen L.C."/>
            <person name="Jubin C."/>
            <person name="Canestro C."/>
            <person name="Bouquet J.M."/>
            <person name="Danks G."/>
            <person name="Poulain J."/>
            <person name="Campsteijn C."/>
            <person name="Adamski M."/>
            <person name="Cross I."/>
            <person name="Yadetie F."/>
            <person name="Muffato M."/>
            <person name="Louis A."/>
            <person name="Butcher S."/>
            <person name="Tsagkogeorga G."/>
            <person name="Konrad A."/>
            <person name="Singh S."/>
            <person name="Jensen M.F."/>
            <person name="Cong E.H."/>
            <person name="Eikeseth-Otteraa H."/>
            <person name="Noel B."/>
            <person name="Anthouard V."/>
            <person name="Porcel B.M."/>
            <person name="Kachouri-Lafond R."/>
            <person name="Nishino A."/>
            <person name="Ugolini M."/>
            <person name="Chourrout P."/>
            <person name="Nishida H."/>
            <person name="Aasland R."/>
            <person name="Huzurbazar S."/>
            <person name="Westhof E."/>
            <person name="Delsuc F."/>
            <person name="Lehrach H."/>
            <person name="Reinhardt R."/>
            <person name="Weissenbach J."/>
            <person name="Roy S.W."/>
            <person name="Artiguenave F."/>
            <person name="Postlethwait J.H."/>
            <person name="Manak J.R."/>
            <person name="Thompson E.M."/>
            <person name="Jaillon O."/>
            <person name="Du Pasquier L."/>
            <person name="Boudinot P."/>
            <person name="Liberles D.A."/>
            <person name="Volff J.N."/>
            <person name="Philippe H."/>
            <person name="Lenhard B."/>
            <person name="Roest Crollius H."/>
            <person name="Wincker P."/>
            <person name="Chourrout D."/>
        </authorList>
    </citation>
    <scope>NUCLEOTIDE SEQUENCE [LARGE SCALE GENOMIC DNA]</scope>
</reference>
<keyword evidence="1" id="KW-0732">Signal</keyword>
<evidence type="ECO:0000256" key="1">
    <source>
        <dbReference type="SAM" id="SignalP"/>
    </source>
</evidence>
<dbReference type="InterPro" id="IPR038359">
    <property type="entry name" value="Connexin_N_sf"/>
</dbReference>
<name>E4YDD5_OIKDI</name>